<protein>
    <submittedName>
        <fullName evidence="3">Uncharacterized protein</fullName>
    </submittedName>
</protein>
<dbReference type="OrthoDB" id="6420605at2759"/>
<evidence type="ECO:0000313" key="3">
    <source>
        <dbReference type="EMBL" id="GFY48641.1"/>
    </source>
</evidence>
<dbReference type="EMBL" id="BMAV01006591">
    <property type="protein sequence ID" value="GFY48641.1"/>
    <property type="molecule type" value="Genomic_DNA"/>
</dbReference>
<reference evidence="3" key="1">
    <citation type="submission" date="2020-08" db="EMBL/GenBank/DDBJ databases">
        <title>Multicomponent nature underlies the extraordinary mechanical properties of spider dragline silk.</title>
        <authorList>
            <person name="Kono N."/>
            <person name="Nakamura H."/>
            <person name="Mori M."/>
            <person name="Yoshida Y."/>
            <person name="Ohtoshi R."/>
            <person name="Malay A.D."/>
            <person name="Moran D.A.P."/>
            <person name="Tomita M."/>
            <person name="Numata K."/>
            <person name="Arakawa K."/>
        </authorList>
    </citation>
    <scope>NUCLEOTIDE SEQUENCE</scope>
</reference>
<comment type="caution">
    <text evidence="3">The sequence shown here is derived from an EMBL/GenBank/DDBJ whole genome shotgun (WGS) entry which is preliminary data.</text>
</comment>
<gene>
    <name evidence="3" type="primary">AVEN_24149_1</name>
    <name evidence="3" type="ORF">TNIN_192331</name>
</gene>
<dbReference type="AlphaFoldDB" id="A0A8X6XB48"/>
<keyword evidence="4" id="KW-1185">Reference proteome</keyword>
<feature type="region of interest" description="Disordered" evidence="1">
    <location>
        <begin position="159"/>
        <end position="179"/>
    </location>
</feature>
<accession>A0A8X6XB48</accession>
<organism evidence="3 4">
    <name type="scientific">Trichonephila inaurata madagascariensis</name>
    <dbReference type="NCBI Taxonomy" id="2747483"/>
    <lineage>
        <taxon>Eukaryota</taxon>
        <taxon>Metazoa</taxon>
        <taxon>Ecdysozoa</taxon>
        <taxon>Arthropoda</taxon>
        <taxon>Chelicerata</taxon>
        <taxon>Arachnida</taxon>
        <taxon>Araneae</taxon>
        <taxon>Araneomorphae</taxon>
        <taxon>Entelegynae</taxon>
        <taxon>Araneoidea</taxon>
        <taxon>Nephilidae</taxon>
        <taxon>Trichonephila</taxon>
        <taxon>Trichonephila inaurata</taxon>
    </lineage>
</organism>
<feature type="signal peptide" evidence="2">
    <location>
        <begin position="1"/>
        <end position="23"/>
    </location>
</feature>
<evidence type="ECO:0000256" key="1">
    <source>
        <dbReference type="SAM" id="MobiDB-lite"/>
    </source>
</evidence>
<feature type="chain" id="PRO_5036488499" evidence="2">
    <location>
        <begin position="24"/>
        <end position="200"/>
    </location>
</feature>
<dbReference type="Proteomes" id="UP000886998">
    <property type="component" value="Unassembled WGS sequence"/>
</dbReference>
<keyword evidence="2" id="KW-0732">Signal</keyword>
<evidence type="ECO:0000313" key="4">
    <source>
        <dbReference type="Proteomes" id="UP000886998"/>
    </source>
</evidence>
<evidence type="ECO:0000256" key="2">
    <source>
        <dbReference type="SAM" id="SignalP"/>
    </source>
</evidence>
<sequence>MVRLGSELGALFLATALFSFCTSFVPRQQEVTTLKPTEEAFTNDNNKPSEIKHLKHPNPFSIFEPHIPMFRIPPYPKIKDQKFGIEPYLMISGRRKRSIPYPLGQYFFAQRMMVPQFQPNIEYNLQEREVEPCNVTANESCTEEGIFAMDQMPSTWQVEKRKDPLPVPPSSPINMKTRRPYDVPQIGKSYHSTYFTYHIL</sequence>
<name>A0A8X6XB48_9ARAC</name>
<proteinExistence type="predicted"/>